<dbReference type="GO" id="GO:0009229">
    <property type="term" value="P:thiamine diphosphate biosynthetic process"/>
    <property type="evidence" value="ECO:0007669"/>
    <property type="project" value="UniProtKB-UniPathway"/>
</dbReference>
<keyword evidence="2" id="KW-0784">Thiamine biosynthesis</keyword>
<dbReference type="RefSeq" id="WP_141998364.1">
    <property type="nucleotide sequence ID" value="NZ_VFML01000001.1"/>
</dbReference>
<dbReference type="EMBL" id="VFML01000001">
    <property type="protein sequence ID" value="TQJ02972.1"/>
    <property type="molecule type" value="Genomic_DNA"/>
</dbReference>
<comment type="pathway">
    <text evidence="1">Cofactor biosynthesis; thiamine diphosphate biosynthesis.</text>
</comment>
<organism evidence="7 8">
    <name type="scientific">Amycolatopsis cihanbeyliensis</name>
    <dbReference type="NCBI Taxonomy" id="1128664"/>
    <lineage>
        <taxon>Bacteria</taxon>
        <taxon>Bacillati</taxon>
        <taxon>Actinomycetota</taxon>
        <taxon>Actinomycetes</taxon>
        <taxon>Pseudonocardiales</taxon>
        <taxon>Pseudonocardiaceae</taxon>
        <taxon>Amycolatopsis</taxon>
    </lineage>
</organism>
<evidence type="ECO:0000256" key="5">
    <source>
        <dbReference type="ARBA" id="ARBA00050018"/>
    </source>
</evidence>
<dbReference type="Pfam" id="PF01266">
    <property type="entry name" value="DAO"/>
    <property type="match status" value="1"/>
</dbReference>
<dbReference type="PANTHER" id="PTHR13847">
    <property type="entry name" value="SARCOSINE DEHYDROGENASE-RELATED"/>
    <property type="match status" value="1"/>
</dbReference>
<keyword evidence="8" id="KW-1185">Reference proteome</keyword>
<reference evidence="7 8" key="1">
    <citation type="submission" date="2019-06" db="EMBL/GenBank/DDBJ databases">
        <title>Sequencing the genomes of 1000 actinobacteria strains.</title>
        <authorList>
            <person name="Klenk H.-P."/>
        </authorList>
    </citation>
    <scope>NUCLEOTIDE SEQUENCE [LARGE SCALE GENOMIC DNA]</scope>
    <source>
        <strain evidence="7 8">DSM 45679</strain>
    </source>
</reference>
<evidence type="ECO:0000256" key="1">
    <source>
        <dbReference type="ARBA" id="ARBA00004948"/>
    </source>
</evidence>
<evidence type="ECO:0000256" key="4">
    <source>
        <dbReference type="ARBA" id="ARBA00049872"/>
    </source>
</evidence>
<dbReference type="GO" id="GO:0009228">
    <property type="term" value="P:thiamine biosynthetic process"/>
    <property type="evidence" value="ECO:0007669"/>
    <property type="project" value="UniProtKB-KW"/>
</dbReference>
<dbReference type="Proteomes" id="UP000320876">
    <property type="component" value="Unassembled WGS sequence"/>
</dbReference>
<dbReference type="GO" id="GO:0043799">
    <property type="term" value="F:glycine oxidase activity"/>
    <property type="evidence" value="ECO:0007669"/>
    <property type="project" value="UniProtKB-EC"/>
</dbReference>
<proteinExistence type="predicted"/>
<comment type="caution">
    <text evidence="7">The sequence shown here is derived from an EMBL/GenBank/DDBJ whole genome shotgun (WGS) entry which is preliminary data.</text>
</comment>
<dbReference type="AlphaFoldDB" id="A0A542DIN8"/>
<evidence type="ECO:0000313" key="7">
    <source>
        <dbReference type="EMBL" id="TQJ02972.1"/>
    </source>
</evidence>
<dbReference type="Gene3D" id="3.50.50.60">
    <property type="entry name" value="FAD/NAD(P)-binding domain"/>
    <property type="match status" value="1"/>
</dbReference>
<evidence type="ECO:0000256" key="2">
    <source>
        <dbReference type="ARBA" id="ARBA00022977"/>
    </source>
</evidence>
<dbReference type="SUPFAM" id="SSF51905">
    <property type="entry name" value="FAD/NAD(P)-binding domain"/>
    <property type="match status" value="1"/>
</dbReference>
<evidence type="ECO:0000259" key="6">
    <source>
        <dbReference type="Pfam" id="PF01266"/>
    </source>
</evidence>
<sequence length="378" mass="39790">MKDKVDLAVVGGGVIGLAVAWRVAAAGHRVSLFDPAFDPELVDPVPGRSASWLAGGMLAPVTEAWPGEEHVLELGEESLRRWPGFAADLRAAGTDPGLSGAGTVVAAFDRADAEQLDILAGYLASLGREASWLSGRELRRVEPGVGPAVHGGLLVPGDLAVDNRRLLMSLRDAAQAAGVGFVPEVALEVEARQVRTHASTRGFDAVLIAAGAWSARLHAELADRVRPLKGEILRLRTRRGTLPPPTHTLRAVVEGRPCYLVPRERGELVLGATQYEAGFDETVTARGLRELLDGAERVFPAVAEYEVVEAAAGVRAASVDNLPQIGELGDGVLVATGHHRNGLLLAPVTADAVVAMLAGEARPDCVLAARPERFSACF</sequence>
<evidence type="ECO:0000313" key="8">
    <source>
        <dbReference type="Proteomes" id="UP000320876"/>
    </source>
</evidence>
<protein>
    <recommendedName>
        <fullName evidence="5">glycine oxidase</fullName>
        <ecNumber evidence="5">1.4.3.19</ecNumber>
    </recommendedName>
</protein>
<dbReference type="OrthoDB" id="3214401at2"/>
<dbReference type="Gene3D" id="3.30.9.10">
    <property type="entry name" value="D-Amino Acid Oxidase, subunit A, domain 2"/>
    <property type="match status" value="1"/>
</dbReference>
<comment type="catalytic activity">
    <reaction evidence="4">
        <text>glycine + O2 + H2O = glyoxylate + H2O2 + NH4(+)</text>
        <dbReference type="Rhea" id="RHEA:11532"/>
        <dbReference type="ChEBI" id="CHEBI:15377"/>
        <dbReference type="ChEBI" id="CHEBI:15379"/>
        <dbReference type="ChEBI" id="CHEBI:16240"/>
        <dbReference type="ChEBI" id="CHEBI:28938"/>
        <dbReference type="ChEBI" id="CHEBI:36655"/>
        <dbReference type="ChEBI" id="CHEBI:57305"/>
        <dbReference type="EC" id="1.4.3.19"/>
    </reaction>
</comment>
<dbReference type="UniPathway" id="UPA00060"/>
<dbReference type="InterPro" id="IPR012727">
    <property type="entry name" value="Gly_oxidase_ThiO"/>
</dbReference>
<dbReference type="PANTHER" id="PTHR13847:SF289">
    <property type="entry name" value="GLYCINE OXIDASE"/>
    <property type="match status" value="1"/>
</dbReference>
<feature type="domain" description="FAD dependent oxidoreductase" evidence="6">
    <location>
        <begin position="6"/>
        <end position="355"/>
    </location>
</feature>
<dbReference type="GO" id="GO:0050660">
    <property type="term" value="F:flavin adenine dinucleotide binding"/>
    <property type="evidence" value="ECO:0007669"/>
    <property type="project" value="InterPro"/>
</dbReference>
<dbReference type="NCBIfam" id="TIGR02352">
    <property type="entry name" value="thiamin_ThiO"/>
    <property type="match status" value="1"/>
</dbReference>
<dbReference type="EC" id="1.4.3.19" evidence="5"/>
<accession>A0A542DIN8</accession>
<dbReference type="GO" id="GO:0005737">
    <property type="term" value="C:cytoplasm"/>
    <property type="evidence" value="ECO:0007669"/>
    <property type="project" value="TreeGrafter"/>
</dbReference>
<dbReference type="InterPro" id="IPR036188">
    <property type="entry name" value="FAD/NAD-bd_sf"/>
</dbReference>
<name>A0A542DIN8_AMYCI</name>
<keyword evidence="3" id="KW-0560">Oxidoreductase</keyword>
<evidence type="ECO:0000256" key="3">
    <source>
        <dbReference type="ARBA" id="ARBA00023002"/>
    </source>
</evidence>
<gene>
    <name evidence="7" type="ORF">FB471_2722</name>
</gene>
<dbReference type="InterPro" id="IPR006076">
    <property type="entry name" value="FAD-dep_OxRdtase"/>
</dbReference>
<dbReference type="SUPFAM" id="SSF54373">
    <property type="entry name" value="FAD-linked reductases, C-terminal domain"/>
    <property type="match status" value="1"/>
</dbReference>